<dbReference type="PROSITE" id="PS01129">
    <property type="entry name" value="PSI_RLU"/>
    <property type="match status" value="1"/>
</dbReference>
<dbReference type="Pfam" id="PF00849">
    <property type="entry name" value="PseudoU_synth_2"/>
    <property type="match status" value="1"/>
</dbReference>
<dbReference type="InterPro" id="IPR020103">
    <property type="entry name" value="PsdUridine_synth_cat_dom_sf"/>
</dbReference>
<dbReference type="InterPro" id="IPR006224">
    <property type="entry name" value="PsdUridine_synth_RluA-like_CS"/>
</dbReference>
<dbReference type="Gene3D" id="3.30.2350.10">
    <property type="entry name" value="Pseudouridine synthase"/>
    <property type="match status" value="1"/>
</dbReference>
<dbReference type="InterPro" id="IPR050188">
    <property type="entry name" value="RluA_PseudoU_synthase"/>
</dbReference>
<dbReference type="EMBL" id="JADIMU010000020">
    <property type="protein sequence ID" value="MBO8442724.1"/>
    <property type="molecule type" value="Genomic_DNA"/>
</dbReference>
<protein>
    <submittedName>
        <fullName evidence="2">RluA family pseudouridine synthase</fullName>
    </submittedName>
</protein>
<evidence type="ECO:0000313" key="3">
    <source>
        <dbReference type="Proteomes" id="UP000823633"/>
    </source>
</evidence>
<reference evidence="2" key="1">
    <citation type="submission" date="2020-10" db="EMBL/GenBank/DDBJ databases">
        <authorList>
            <person name="Gilroy R."/>
        </authorList>
    </citation>
    <scope>NUCLEOTIDE SEQUENCE</scope>
    <source>
        <strain evidence="2">11167</strain>
    </source>
</reference>
<dbReference type="InterPro" id="IPR006145">
    <property type="entry name" value="PsdUridine_synth_RsuA/RluA"/>
</dbReference>
<gene>
    <name evidence="2" type="ORF">IAC42_03060</name>
</gene>
<dbReference type="CDD" id="cd02869">
    <property type="entry name" value="PseudoU_synth_RluA_like"/>
    <property type="match status" value="1"/>
</dbReference>
<dbReference type="PANTHER" id="PTHR21600:SF89">
    <property type="entry name" value="RIBOSOMAL LARGE SUBUNIT PSEUDOURIDINE SYNTHASE A"/>
    <property type="match status" value="1"/>
</dbReference>
<evidence type="ECO:0000259" key="1">
    <source>
        <dbReference type="Pfam" id="PF00849"/>
    </source>
</evidence>
<dbReference type="PANTHER" id="PTHR21600">
    <property type="entry name" value="MITOCHONDRIAL RNA PSEUDOURIDINE SYNTHASE"/>
    <property type="match status" value="1"/>
</dbReference>
<sequence length="409" mass="45557">MDQILPSAKARKALEERIGKLEEEGILSPGREGIMLGALVARPKGGGEVVSYAFSGALDGRLLVDGFVPPCFSVHAFEKIVERYDEQIHCYSDRIERGERELEPVRRALSNEALDQIRATYIFHSPFGKFTFASAGLDNPPTGMGDCAAAKLLNNCLRRGWEPVSLCEMWYGASTGGRISAHVYNPCDEKCRPLFRHFFALDLIYGDEAIVVVDKESGLLSVPGKGPEKADCVTSRLRATFPSIPTLPSVHRLDMDTSGVLVLAKTEEAKRCLSMQFEHRETDKRYVALLEGLVKDECGVIDLPMRLDTEDRPRQVVDWENGKKAVTEWRRLGVEMRGDRVLTRVAFHPLTGRTHQLRLHAAKALHPIVGDRLYGRQLPGERLCLHAESLTIKHPVTGEAMTFTAPVPF</sequence>
<accession>A0A9D9H9B4</accession>
<name>A0A9D9H9B4_9SPIR</name>
<dbReference type="SUPFAM" id="SSF55120">
    <property type="entry name" value="Pseudouridine synthase"/>
    <property type="match status" value="1"/>
</dbReference>
<comment type="caution">
    <text evidence="2">The sequence shown here is derived from an EMBL/GenBank/DDBJ whole genome shotgun (WGS) entry which is preliminary data.</text>
</comment>
<organism evidence="2 3">
    <name type="scientific">Candidatus Aphodenecus pullistercoris</name>
    <dbReference type="NCBI Taxonomy" id="2840669"/>
    <lineage>
        <taxon>Bacteria</taxon>
        <taxon>Pseudomonadati</taxon>
        <taxon>Spirochaetota</taxon>
        <taxon>Spirochaetia</taxon>
        <taxon>Spirochaetales</taxon>
        <taxon>Candidatus Aphodenecus</taxon>
    </lineage>
</organism>
<dbReference type="Proteomes" id="UP000823633">
    <property type="component" value="Unassembled WGS sequence"/>
</dbReference>
<dbReference type="GO" id="GO:0140098">
    <property type="term" value="F:catalytic activity, acting on RNA"/>
    <property type="evidence" value="ECO:0007669"/>
    <property type="project" value="UniProtKB-ARBA"/>
</dbReference>
<proteinExistence type="predicted"/>
<dbReference type="GO" id="GO:0003723">
    <property type="term" value="F:RNA binding"/>
    <property type="evidence" value="ECO:0007669"/>
    <property type="project" value="InterPro"/>
</dbReference>
<reference evidence="2" key="2">
    <citation type="journal article" date="2021" name="PeerJ">
        <title>Extensive microbial diversity within the chicken gut microbiome revealed by metagenomics and culture.</title>
        <authorList>
            <person name="Gilroy R."/>
            <person name="Ravi A."/>
            <person name="Getino M."/>
            <person name="Pursley I."/>
            <person name="Horton D.L."/>
            <person name="Alikhan N.F."/>
            <person name="Baker D."/>
            <person name="Gharbi K."/>
            <person name="Hall N."/>
            <person name="Watson M."/>
            <person name="Adriaenssens E.M."/>
            <person name="Foster-Nyarko E."/>
            <person name="Jarju S."/>
            <person name="Secka A."/>
            <person name="Antonio M."/>
            <person name="Oren A."/>
            <person name="Chaudhuri R.R."/>
            <person name="La Ragione R."/>
            <person name="Hildebrand F."/>
            <person name="Pallen M.J."/>
        </authorList>
    </citation>
    <scope>NUCLEOTIDE SEQUENCE</scope>
    <source>
        <strain evidence="2">11167</strain>
    </source>
</reference>
<feature type="domain" description="Pseudouridine synthase RsuA/RluA-like" evidence="1">
    <location>
        <begin position="210"/>
        <end position="362"/>
    </location>
</feature>
<dbReference type="GO" id="GO:0009982">
    <property type="term" value="F:pseudouridine synthase activity"/>
    <property type="evidence" value="ECO:0007669"/>
    <property type="project" value="InterPro"/>
</dbReference>
<dbReference type="GO" id="GO:0000455">
    <property type="term" value="P:enzyme-directed rRNA pseudouridine synthesis"/>
    <property type="evidence" value="ECO:0007669"/>
    <property type="project" value="TreeGrafter"/>
</dbReference>
<dbReference type="AlphaFoldDB" id="A0A9D9H9B4"/>
<evidence type="ECO:0000313" key="2">
    <source>
        <dbReference type="EMBL" id="MBO8442724.1"/>
    </source>
</evidence>